<evidence type="ECO:0000313" key="2">
    <source>
        <dbReference type="EMBL" id="KAL0067418.1"/>
    </source>
</evidence>
<gene>
    <name evidence="2" type="ORF">AAF712_005647</name>
</gene>
<name>A0ABR3A1B5_9AGAR</name>
<protein>
    <submittedName>
        <fullName evidence="2">Uncharacterized protein</fullName>
    </submittedName>
</protein>
<evidence type="ECO:0000313" key="3">
    <source>
        <dbReference type="Proteomes" id="UP001437256"/>
    </source>
</evidence>
<reference evidence="2 3" key="1">
    <citation type="submission" date="2024-05" db="EMBL/GenBank/DDBJ databases">
        <title>A draft genome resource for the thread blight pathogen Marasmius tenuissimus strain MS-2.</title>
        <authorList>
            <person name="Yulfo-Soto G.E."/>
            <person name="Baruah I.K."/>
            <person name="Amoako-Attah I."/>
            <person name="Bukari Y."/>
            <person name="Meinhardt L.W."/>
            <person name="Bailey B.A."/>
            <person name="Cohen S.P."/>
        </authorList>
    </citation>
    <scope>NUCLEOTIDE SEQUENCE [LARGE SCALE GENOMIC DNA]</scope>
    <source>
        <strain evidence="2 3">MS-2</strain>
    </source>
</reference>
<feature type="compositionally biased region" description="Acidic residues" evidence="1">
    <location>
        <begin position="73"/>
        <end position="94"/>
    </location>
</feature>
<feature type="region of interest" description="Disordered" evidence="1">
    <location>
        <begin position="48"/>
        <end position="106"/>
    </location>
</feature>
<proteinExistence type="predicted"/>
<accession>A0ABR3A1B5</accession>
<sequence>MDGTVLRGKVAAFRVLPHVSRYKPIDLPENIQELIDISKERLDELIEEGEDGSRDGTDYAFPNLPSLRGNFETYEDDEVPDVASEAEGEEEPASEEPRKSKRTIRPTEKVVAQANLWISSDRGMDIQRQRHG</sequence>
<keyword evidence="3" id="KW-1185">Reference proteome</keyword>
<organism evidence="2 3">
    <name type="scientific">Marasmius tenuissimus</name>
    <dbReference type="NCBI Taxonomy" id="585030"/>
    <lineage>
        <taxon>Eukaryota</taxon>
        <taxon>Fungi</taxon>
        <taxon>Dikarya</taxon>
        <taxon>Basidiomycota</taxon>
        <taxon>Agaricomycotina</taxon>
        <taxon>Agaricomycetes</taxon>
        <taxon>Agaricomycetidae</taxon>
        <taxon>Agaricales</taxon>
        <taxon>Marasmiineae</taxon>
        <taxon>Marasmiaceae</taxon>
        <taxon>Marasmius</taxon>
    </lineage>
</organism>
<dbReference type="EMBL" id="JBBXMP010000026">
    <property type="protein sequence ID" value="KAL0067418.1"/>
    <property type="molecule type" value="Genomic_DNA"/>
</dbReference>
<dbReference type="Proteomes" id="UP001437256">
    <property type="component" value="Unassembled WGS sequence"/>
</dbReference>
<comment type="caution">
    <text evidence="2">The sequence shown here is derived from an EMBL/GenBank/DDBJ whole genome shotgun (WGS) entry which is preliminary data.</text>
</comment>
<evidence type="ECO:0000256" key="1">
    <source>
        <dbReference type="SAM" id="MobiDB-lite"/>
    </source>
</evidence>